<evidence type="ECO:0000313" key="2">
    <source>
        <dbReference type="Proteomes" id="UP000198589"/>
    </source>
</evidence>
<sequence>MYNVSEVTDVPPIDRGCACCGMRFPRPPDDNETQHCPRCQLHFPVASEAPERELARLRDHDQRLRPGYAAAWNFQSQYQDRMKSALRSRDNWKAALAEVLLAHEEAADGSCKICHEKEFPCSTWRKLERVNRGIHREVETLAALDDDELSRELYGDGGDYRSA</sequence>
<dbReference type="Proteomes" id="UP000198589">
    <property type="component" value="Unassembled WGS sequence"/>
</dbReference>
<dbReference type="AlphaFoldDB" id="A0A1I2HY16"/>
<dbReference type="RefSeq" id="WP_139228897.1">
    <property type="nucleotide sequence ID" value="NZ_FOND01000012.1"/>
</dbReference>
<evidence type="ECO:0000313" key="1">
    <source>
        <dbReference type="EMBL" id="SFF34934.1"/>
    </source>
</evidence>
<organism evidence="1 2">
    <name type="scientific">Blastococcus tunisiensis</name>
    <dbReference type="NCBI Taxonomy" id="1798228"/>
    <lineage>
        <taxon>Bacteria</taxon>
        <taxon>Bacillati</taxon>
        <taxon>Actinomycetota</taxon>
        <taxon>Actinomycetes</taxon>
        <taxon>Geodermatophilales</taxon>
        <taxon>Geodermatophilaceae</taxon>
        <taxon>Blastococcus</taxon>
    </lineage>
</organism>
<proteinExistence type="predicted"/>
<protein>
    <submittedName>
        <fullName evidence="1">Uncharacterized protein</fullName>
    </submittedName>
</protein>
<reference evidence="2" key="1">
    <citation type="submission" date="2016-10" db="EMBL/GenBank/DDBJ databases">
        <authorList>
            <person name="Varghese N."/>
            <person name="Submissions S."/>
        </authorList>
    </citation>
    <scope>NUCLEOTIDE SEQUENCE [LARGE SCALE GENOMIC DNA]</scope>
    <source>
        <strain evidence="2">DSM 46838</strain>
    </source>
</reference>
<dbReference type="OrthoDB" id="3579049at2"/>
<accession>A0A1I2HY16</accession>
<dbReference type="EMBL" id="FOND01000012">
    <property type="protein sequence ID" value="SFF34934.1"/>
    <property type="molecule type" value="Genomic_DNA"/>
</dbReference>
<gene>
    <name evidence="1" type="ORF">SAMN05216574_1129</name>
</gene>
<keyword evidence="2" id="KW-1185">Reference proteome</keyword>
<name>A0A1I2HY16_9ACTN</name>